<evidence type="ECO:0000256" key="7">
    <source>
        <dbReference type="SAM" id="Coils"/>
    </source>
</evidence>
<keyword evidence="11" id="KW-1185">Reference proteome</keyword>
<feature type="region of interest" description="Disordered" evidence="8">
    <location>
        <begin position="265"/>
        <end position="285"/>
    </location>
</feature>
<comment type="caution">
    <text evidence="10">The sequence shown here is derived from an EMBL/GenBank/DDBJ whole genome shotgun (WGS) entry which is preliminary data.</text>
</comment>
<keyword evidence="3" id="KW-0479">Metal-binding</keyword>
<feature type="domain" description="M23ase beta-sheet core" evidence="9">
    <location>
        <begin position="314"/>
        <end position="405"/>
    </location>
</feature>
<dbReference type="Gene3D" id="2.70.70.10">
    <property type="entry name" value="Glucose Permease (Domain IIA)"/>
    <property type="match status" value="1"/>
</dbReference>
<feature type="region of interest" description="Disordered" evidence="8">
    <location>
        <begin position="193"/>
        <end position="218"/>
    </location>
</feature>
<evidence type="ECO:0000256" key="6">
    <source>
        <dbReference type="ARBA" id="ARBA00023049"/>
    </source>
</evidence>
<evidence type="ECO:0000256" key="3">
    <source>
        <dbReference type="ARBA" id="ARBA00022723"/>
    </source>
</evidence>
<proteinExistence type="predicted"/>
<reference evidence="10 11" key="1">
    <citation type="submission" date="2024-09" db="EMBL/GenBank/DDBJ databases">
        <authorList>
            <person name="Sun Q."/>
            <person name="Mori K."/>
        </authorList>
    </citation>
    <scope>NUCLEOTIDE SEQUENCE [LARGE SCALE GENOMIC DNA]</scope>
    <source>
        <strain evidence="10 11">TBRC 5777</strain>
    </source>
</reference>
<evidence type="ECO:0000256" key="8">
    <source>
        <dbReference type="SAM" id="MobiDB-lite"/>
    </source>
</evidence>
<protein>
    <submittedName>
        <fullName evidence="10">Murein hydrolase activator EnvC family protein</fullName>
    </submittedName>
</protein>
<feature type="coiled-coil region" evidence="7">
    <location>
        <begin position="27"/>
        <end position="103"/>
    </location>
</feature>
<evidence type="ECO:0000313" key="10">
    <source>
        <dbReference type="EMBL" id="MFC0410792.1"/>
    </source>
</evidence>
<accession>A0ABV6JZP5</accession>
<dbReference type="Proteomes" id="UP001589865">
    <property type="component" value="Unassembled WGS sequence"/>
</dbReference>
<organism evidence="10 11">
    <name type="scientific">Roseomonas elaeocarpi</name>
    <dbReference type="NCBI Taxonomy" id="907779"/>
    <lineage>
        <taxon>Bacteria</taxon>
        <taxon>Pseudomonadati</taxon>
        <taxon>Pseudomonadota</taxon>
        <taxon>Alphaproteobacteria</taxon>
        <taxon>Acetobacterales</taxon>
        <taxon>Roseomonadaceae</taxon>
        <taxon>Roseomonas</taxon>
    </lineage>
</organism>
<dbReference type="PANTHER" id="PTHR21666">
    <property type="entry name" value="PEPTIDASE-RELATED"/>
    <property type="match status" value="1"/>
</dbReference>
<dbReference type="InterPro" id="IPR050570">
    <property type="entry name" value="Cell_wall_metabolism_enzyme"/>
</dbReference>
<comment type="cofactor">
    <cofactor evidence="1">
        <name>Zn(2+)</name>
        <dbReference type="ChEBI" id="CHEBI:29105"/>
    </cofactor>
</comment>
<dbReference type="Pfam" id="PF01551">
    <property type="entry name" value="Peptidase_M23"/>
    <property type="match status" value="1"/>
</dbReference>
<dbReference type="RefSeq" id="WP_377046546.1">
    <property type="nucleotide sequence ID" value="NZ_JBHLUN010000017.1"/>
</dbReference>
<dbReference type="EMBL" id="JBHLUN010000017">
    <property type="protein sequence ID" value="MFC0410792.1"/>
    <property type="molecule type" value="Genomic_DNA"/>
</dbReference>
<name>A0ABV6JZP5_9PROT</name>
<evidence type="ECO:0000256" key="1">
    <source>
        <dbReference type="ARBA" id="ARBA00001947"/>
    </source>
</evidence>
<keyword evidence="7" id="KW-0175">Coiled coil</keyword>
<feature type="compositionally biased region" description="Basic and acidic residues" evidence="8">
    <location>
        <begin position="193"/>
        <end position="203"/>
    </location>
</feature>
<gene>
    <name evidence="10" type="ORF">ACFFGY_21295</name>
</gene>
<dbReference type="InterPro" id="IPR011055">
    <property type="entry name" value="Dup_hybrid_motif"/>
</dbReference>
<evidence type="ECO:0000256" key="5">
    <source>
        <dbReference type="ARBA" id="ARBA00022833"/>
    </source>
</evidence>
<evidence type="ECO:0000313" key="11">
    <source>
        <dbReference type="Proteomes" id="UP001589865"/>
    </source>
</evidence>
<keyword evidence="6" id="KW-0482">Metalloprotease</keyword>
<evidence type="ECO:0000259" key="9">
    <source>
        <dbReference type="Pfam" id="PF01551"/>
    </source>
</evidence>
<dbReference type="InterPro" id="IPR016047">
    <property type="entry name" value="M23ase_b-sheet_dom"/>
</dbReference>
<dbReference type="PANTHER" id="PTHR21666:SF288">
    <property type="entry name" value="CELL DIVISION PROTEIN YTFB"/>
    <property type="match status" value="1"/>
</dbReference>
<dbReference type="CDD" id="cd12797">
    <property type="entry name" value="M23_peptidase"/>
    <property type="match status" value="1"/>
</dbReference>
<evidence type="ECO:0000256" key="2">
    <source>
        <dbReference type="ARBA" id="ARBA00022670"/>
    </source>
</evidence>
<keyword evidence="5" id="KW-0862">Zinc</keyword>
<evidence type="ECO:0000256" key="4">
    <source>
        <dbReference type="ARBA" id="ARBA00022801"/>
    </source>
</evidence>
<dbReference type="GO" id="GO:0016787">
    <property type="term" value="F:hydrolase activity"/>
    <property type="evidence" value="ECO:0007669"/>
    <property type="project" value="UniProtKB-KW"/>
</dbReference>
<dbReference type="SUPFAM" id="SSF51261">
    <property type="entry name" value="Duplicated hybrid motif"/>
    <property type="match status" value="1"/>
</dbReference>
<keyword evidence="4 10" id="KW-0378">Hydrolase</keyword>
<sequence>MTAGLLLALLPLLLGGAGQPAPTRRSVQDAQRDAAQARDAADAAARNAKEARAREAALSAQRAVAGRQAVAAEDAVDQARARLDAANHEAQAAQESLNEQAARLAPLLPAMRRLSAWPSETLLALPVPPEDALRGALVLRSLGRQLAVEAAAYRAAGAKAAAAAAQAQSERDALLAARDRAAAAVATVEKGLAEARSDRREADQGQNKAAQEAANSAARARNLNDALARLEREEAARARAEAAAKAAAERAAAQQAAADRAAAAAVRNAARSAPKPDEEAPDEDEALASLPAANGRALPVAGRVTSEFGAGGTAGQTWSTPPGARVVSPCSGRAVFADTFRSYGLLLIVDCGGGYHVVLAGLDRLDATVGQRVSAGEAVGVMGRPGSGRPSLYVELRRRGQAVDPRPWLASGRLG</sequence>
<feature type="compositionally biased region" description="Low complexity" evidence="8">
    <location>
        <begin position="209"/>
        <end position="218"/>
    </location>
</feature>
<keyword evidence="2" id="KW-0645">Protease</keyword>